<organism evidence="2">
    <name type="scientific">Eutreptiella gymnastica</name>
    <dbReference type="NCBI Taxonomy" id="73025"/>
    <lineage>
        <taxon>Eukaryota</taxon>
        <taxon>Discoba</taxon>
        <taxon>Euglenozoa</taxon>
        <taxon>Euglenida</taxon>
        <taxon>Spirocuta</taxon>
        <taxon>Euglenophyceae</taxon>
        <taxon>Eutreptiales</taxon>
        <taxon>Eutreptiaceae</taxon>
        <taxon>Eutreptiella</taxon>
    </lineage>
</organism>
<name>A0A7S4FSU7_9EUGL</name>
<dbReference type="EMBL" id="HBJA01065191">
    <property type="protein sequence ID" value="CAE0811839.1"/>
    <property type="molecule type" value="Transcribed_RNA"/>
</dbReference>
<gene>
    <name evidence="2" type="ORF">EGYM00163_LOCUS22989</name>
</gene>
<evidence type="ECO:0000256" key="1">
    <source>
        <dbReference type="SAM" id="MobiDB-lite"/>
    </source>
</evidence>
<reference evidence="2" key="1">
    <citation type="submission" date="2021-01" db="EMBL/GenBank/DDBJ databases">
        <authorList>
            <person name="Corre E."/>
            <person name="Pelletier E."/>
            <person name="Niang G."/>
            <person name="Scheremetjew M."/>
            <person name="Finn R."/>
            <person name="Kale V."/>
            <person name="Holt S."/>
            <person name="Cochrane G."/>
            <person name="Meng A."/>
            <person name="Brown T."/>
            <person name="Cohen L."/>
        </authorList>
    </citation>
    <scope>NUCLEOTIDE SEQUENCE</scope>
    <source>
        <strain evidence="2">CCMP1594</strain>
    </source>
</reference>
<accession>A0A7S4FSU7</accession>
<feature type="region of interest" description="Disordered" evidence="1">
    <location>
        <begin position="84"/>
        <end position="108"/>
    </location>
</feature>
<sequence>MANGTRSDSPRAKAARMEWQVAETQLSDAMQAEKDLVCRMNALQQKTEELEHGPEKASAILKQKSTRLEMEAAVQHRMKVQQWEEEARNRMNDVEEREAAAPSGQLAEEEKERLAALARAAEIQEKVAAALEHNYIAEIPASDDDWTYTPAWFKSLNRAQYQGLIEKFVFPDLDHVNWCLLPEVSEFLEAGIHGEGYRDIELDEWEEKHSQWEVLSAHKINFDKKYDELHQSMISAVLAVEKRTRAQLIMENEKERMFFLMQSALMVIALRETHNVMEMERDEMRKIEREMQCSRPWESTRKVLQQAIPASTAMCH</sequence>
<proteinExistence type="predicted"/>
<feature type="compositionally biased region" description="Basic and acidic residues" evidence="1">
    <location>
        <begin position="85"/>
        <end position="99"/>
    </location>
</feature>
<dbReference type="AlphaFoldDB" id="A0A7S4FSU7"/>
<protein>
    <submittedName>
        <fullName evidence="2">Uncharacterized protein</fullName>
    </submittedName>
</protein>
<evidence type="ECO:0000313" key="2">
    <source>
        <dbReference type="EMBL" id="CAE0811839.1"/>
    </source>
</evidence>